<feature type="compositionally biased region" description="Polar residues" evidence="1">
    <location>
        <begin position="56"/>
        <end position="66"/>
    </location>
</feature>
<feature type="compositionally biased region" description="Basic residues" evidence="1">
    <location>
        <begin position="1"/>
        <end position="15"/>
    </location>
</feature>
<evidence type="ECO:0000313" key="3">
    <source>
        <dbReference type="Proteomes" id="UP000735302"/>
    </source>
</evidence>
<protein>
    <submittedName>
        <fullName evidence="2">Uncharacterized protein</fullName>
    </submittedName>
</protein>
<proteinExistence type="predicted"/>
<comment type="caution">
    <text evidence="2">The sequence shown here is derived from an EMBL/GenBank/DDBJ whole genome shotgun (WGS) entry which is preliminary data.</text>
</comment>
<name>A0AAV4BLS0_9GAST</name>
<feature type="region of interest" description="Disordered" evidence="1">
    <location>
        <begin position="1"/>
        <end position="68"/>
    </location>
</feature>
<keyword evidence="3" id="KW-1185">Reference proteome</keyword>
<reference evidence="2 3" key="1">
    <citation type="journal article" date="2021" name="Elife">
        <title>Chloroplast acquisition without the gene transfer in kleptoplastic sea slugs, Plakobranchus ocellatus.</title>
        <authorList>
            <person name="Maeda T."/>
            <person name="Takahashi S."/>
            <person name="Yoshida T."/>
            <person name="Shimamura S."/>
            <person name="Takaki Y."/>
            <person name="Nagai Y."/>
            <person name="Toyoda A."/>
            <person name="Suzuki Y."/>
            <person name="Arimoto A."/>
            <person name="Ishii H."/>
            <person name="Satoh N."/>
            <person name="Nishiyama T."/>
            <person name="Hasebe M."/>
            <person name="Maruyama T."/>
            <person name="Minagawa J."/>
            <person name="Obokata J."/>
            <person name="Shigenobu S."/>
        </authorList>
    </citation>
    <scope>NUCLEOTIDE SEQUENCE [LARGE SCALE GENOMIC DNA]</scope>
</reference>
<dbReference type="EMBL" id="BLXT01005122">
    <property type="protein sequence ID" value="GFO19951.1"/>
    <property type="molecule type" value="Genomic_DNA"/>
</dbReference>
<evidence type="ECO:0000256" key="1">
    <source>
        <dbReference type="SAM" id="MobiDB-lite"/>
    </source>
</evidence>
<organism evidence="2 3">
    <name type="scientific">Plakobranchus ocellatus</name>
    <dbReference type="NCBI Taxonomy" id="259542"/>
    <lineage>
        <taxon>Eukaryota</taxon>
        <taxon>Metazoa</taxon>
        <taxon>Spiralia</taxon>
        <taxon>Lophotrochozoa</taxon>
        <taxon>Mollusca</taxon>
        <taxon>Gastropoda</taxon>
        <taxon>Heterobranchia</taxon>
        <taxon>Euthyneura</taxon>
        <taxon>Panpulmonata</taxon>
        <taxon>Sacoglossa</taxon>
        <taxon>Placobranchoidea</taxon>
        <taxon>Plakobranchidae</taxon>
        <taxon>Plakobranchus</taxon>
    </lineage>
</organism>
<sequence length="87" mass="10476">MRKIRRRRRKCRRRREMMMIIDEENNEEKEEMQEKRRGSCDSSARADGYQDGDPRFQSQSVPSQFSIAPLCPPSTKWVARSLTIWRK</sequence>
<gene>
    <name evidence="2" type="ORF">PoB_004645600</name>
</gene>
<dbReference type="Proteomes" id="UP000735302">
    <property type="component" value="Unassembled WGS sequence"/>
</dbReference>
<feature type="compositionally biased region" description="Acidic residues" evidence="1">
    <location>
        <begin position="21"/>
        <end position="31"/>
    </location>
</feature>
<accession>A0AAV4BLS0</accession>
<dbReference type="AlphaFoldDB" id="A0AAV4BLS0"/>
<evidence type="ECO:0000313" key="2">
    <source>
        <dbReference type="EMBL" id="GFO19951.1"/>
    </source>
</evidence>